<dbReference type="OrthoDB" id="570124at2"/>
<evidence type="ECO:0000256" key="1">
    <source>
        <dbReference type="ARBA" id="ARBA00004651"/>
    </source>
</evidence>
<dbReference type="EMBL" id="FNEB01000010">
    <property type="protein sequence ID" value="SDJ23301.1"/>
    <property type="molecule type" value="Genomic_DNA"/>
</dbReference>
<dbReference type="RefSeq" id="WP_090030022.1">
    <property type="nucleotide sequence ID" value="NZ_FNEB01000010.1"/>
</dbReference>
<dbReference type="SUPFAM" id="SSF51735">
    <property type="entry name" value="NAD(P)-binding Rossmann-fold domains"/>
    <property type="match status" value="1"/>
</dbReference>
<dbReference type="InterPro" id="IPR036291">
    <property type="entry name" value="NAD(P)-bd_dom_sf"/>
</dbReference>
<evidence type="ECO:0000259" key="12">
    <source>
        <dbReference type="Pfam" id="PF02254"/>
    </source>
</evidence>
<dbReference type="AlphaFoldDB" id="A0A1G8S2B2"/>
<feature type="domain" description="RCK N-terminal" evidence="12">
    <location>
        <begin position="409"/>
        <end position="493"/>
    </location>
</feature>
<dbReference type="GO" id="GO:1902600">
    <property type="term" value="P:proton transmembrane transport"/>
    <property type="evidence" value="ECO:0007669"/>
    <property type="project" value="InterPro"/>
</dbReference>
<gene>
    <name evidence="13" type="ORF">SAMN05421850_11097</name>
</gene>
<dbReference type="STRING" id="490829.SAMN05421850_11097"/>
<dbReference type="Pfam" id="PF02254">
    <property type="entry name" value="TrkA_N"/>
    <property type="match status" value="1"/>
</dbReference>
<dbReference type="Gene3D" id="1.20.1530.20">
    <property type="match status" value="1"/>
</dbReference>
<dbReference type="GO" id="GO:0015297">
    <property type="term" value="F:antiporter activity"/>
    <property type="evidence" value="ECO:0007669"/>
    <property type="project" value="UniProtKB-KW"/>
</dbReference>
<protein>
    <submittedName>
        <fullName evidence="13">NhaP-type Na+/H+ or K+/H+ antiporter</fullName>
    </submittedName>
</protein>
<feature type="transmembrane region" description="Helical" evidence="10">
    <location>
        <begin position="125"/>
        <end position="147"/>
    </location>
</feature>
<evidence type="ECO:0000259" key="11">
    <source>
        <dbReference type="Pfam" id="PF00999"/>
    </source>
</evidence>
<feature type="transmembrane region" description="Helical" evidence="10">
    <location>
        <begin position="340"/>
        <end position="359"/>
    </location>
</feature>
<sequence length="610" mass="64534">MATAADGAALAPVTAIALVGVLGVGAQLWAWRMNIPAIVLMLAAGFVVGPVLGVFDPARDIGPVMTPMIAIAVAIILFEGGLTLNFKSLRDAAHGVLRLVVIGAPLGWLLSALALHYGAGLGWETAAVFGGIMIVTGPTVIAPLLRGARLSRRPAQLLQWEAIINDPIGALAAVLAFSVVQVIYTSADGAEAALQLGLGIVVALIVGAAAGALLVQSFRRGWVPEYIKVPLLFVSVLGAFALSDWVLHESGLLAVTVMGIWIANSDLPSFTELRRFKEHATVLLVSGVFILLTASLDLETLGTLTWRAAVFVALVVLVARPVTVFVSLLGTDLPWRERALIAFTGPRGVVLVAVAGLFGERLQEIGIADAALVGPLAFALVTVTVLLHGFTLAPMARLLGVAATDRPGVLLVGGSAWATALAEALKRAEVPVLISDANHLRLRGARELGLPTFYGDILSEAAEHNVELTQYATVIALSDNDAYNTLVTTDLAPEFGRENVLQIKRDASETSRHALPSTLGGRPFAQCATYREMARLLAEGWEFRVTGLTDEYGIDKWRADRPDAKLIATIGPRGTLRFPRDEESIGSGEGLRILHFSPAKKDRQPVPPDA</sequence>
<evidence type="ECO:0000256" key="5">
    <source>
        <dbReference type="ARBA" id="ARBA00022692"/>
    </source>
</evidence>
<dbReference type="InterPro" id="IPR003148">
    <property type="entry name" value="RCK_N"/>
</dbReference>
<accession>A0A1G8S2B2</accession>
<evidence type="ECO:0000313" key="13">
    <source>
        <dbReference type="EMBL" id="SDJ23301.1"/>
    </source>
</evidence>
<feature type="transmembrane region" description="Helical" evidence="10">
    <location>
        <begin position="168"/>
        <end position="187"/>
    </location>
</feature>
<dbReference type="PANTHER" id="PTHR32507">
    <property type="entry name" value="NA(+)/H(+) ANTIPORTER 1"/>
    <property type="match status" value="1"/>
</dbReference>
<feature type="transmembrane region" description="Helical" evidence="10">
    <location>
        <begin position="193"/>
        <end position="215"/>
    </location>
</feature>
<keyword evidence="7" id="KW-0406">Ion transport</keyword>
<evidence type="ECO:0000256" key="4">
    <source>
        <dbReference type="ARBA" id="ARBA00022475"/>
    </source>
</evidence>
<feature type="transmembrane region" description="Helical" evidence="10">
    <location>
        <begin position="12"/>
        <end position="30"/>
    </location>
</feature>
<dbReference type="Pfam" id="PF00999">
    <property type="entry name" value="Na_H_Exchanger"/>
    <property type="match status" value="1"/>
</dbReference>
<feature type="transmembrane region" description="Helical" evidence="10">
    <location>
        <begin position="279"/>
        <end position="296"/>
    </location>
</feature>
<keyword evidence="6 10" id="KW-1133">Transmembrane helix</keyword>
<feature type="domain" description="Cation/H+ exchanger transmembrane" evidence="11">
    <location>
        <begin position="26"/>
        <end position="396"/>
    </location>
</feature>
<feature type="transmembrane region" description="Helical" evidence="10">
    <location>
        <begin position="37"/>
        <end position="55"/>
    </location>
</feature>
<evidence type="ECO:0000256" key="6">
    <source>
        <dbReference type="ARBA" id="ARBA00022989"/>
    </source>
</evidence>
<reference evidence="13 14" key="1">
    <citation type="submission" date="2016-10" db="EMBL/GenBank/DDBJ databases">
        <authorList>
            <person name="de Groot N.N."/>
        </authorList>
    </citation>
    <scope>NUCLEOTIDE SEQUENCE [LARGE SCALE GENOMIC DNA]</scope>
    <source>
        <strain evidence="13 14">DSM 28010</strain>
    </source>
</reference>
<organism evidence="13 14">
    <name type="scientific">Lutimaribacter saemankumensis</name>
    <dbReference type="NCBI Taxonomy" id="490829"/>
    <lineage>
        <taxon>Bacteria</taxon>
        <taxon>Pseudomonadati</taxon>
        <taxon>Pseudomonadota</taxon>
        <taxon>Alphaproteobacteria</taxon>
        <taxon>Rhodobacterales</taxon>
        <taxon>Roseobacteraceae</taxon>
        <taxon>Lutimaribacter</taxon>
    </lineage>
</organism>
<keyword evidence="3" id="KW-0050">Antiport</keyword>
<dbReference type="InterPro" id="IPR006153">
    <property type="entry name" value="Cation/H_exchanger_TM"/>
</dbReference>
<evidence type="ECO:0000256" key="2">
    <source>
        <dbReference type="ARBA" id="ARBA00022448"/>
    </source>
</evidence>
<keyword evidence="14" id="KW-1185">Reference proteome</keyword>
<feature type="transmembrane region" description="Helical" evidence="10">
    <location>
        <begin position="227"/>
        <end position="245"/>
    </location>
</feature>
<name>A0A1G8S2B2_9RHOB</name>
<feature type="transmembrane region" description="Helical" evidence="10">
    <location>
        <begin position="96"/>
        <end position="119"/>
    </location>
</feature>
<keyword evidence="8 10" id="KW-0472">Membrane</keyword>
<dbReference type="GO" id="GO:0006813">
    <property type="term" value="P:potassium ion transport"/>
    <property type="evidence" value="ECO:0007669"/>
    <property type="project" value="InterPro"/>
</dbReference>
<proteinExistence type="predicted"/>
<feature type="transmembrane region" description="Helical" evidence="10">
    <location>
        <begin position="308"/>
        <end position="328"/>
    </location>
</feature>
<evidence type="ECO:0000313" key="14">
    <source>
        <dbReference type="Proteomes" id="UP000199340"/>
    </source>
</evidence>
<dbReference type="GO" id="GO:0005886">
    <property type="term" value="C:plasma membrane"/>
    <property type="evidence" value="ECO:0007669"/>
    <property type="project" value="UniProtKB-SubCell"/>
</dbReference>
<evidence type="ECO:0000256" key="7">
    <source>
        <dbReference type="ARBA" id="ARBA00023065"/>
    </source>
</evidence>
<keyword evidence="2" id="KW-0813">Transport</keyword>
<evidence type="ECO:0000256" key="10">
    <source>
        <dbReference type="SAM" id="Phobius"/>
    </source>
</evidence>
<keyword evidence="4" id="KW-1003">Cell membrane</keyword>
<evidence type="ECO:0000256" key="9">
    <source>
        <dbReference type="SAM" id="MobiDB-lite"/>
    </source>
</evidence>
<evidence type="ECO:0000256" key="8">
    <source>
        <dbReference type="ARBA" id="ARBA00023136"/>
    </source>
</evidence>
<dbReference type="Gene3D" id="3.40.50.720">
    <property type="entry name" value="NAD(P)-binding Rossmann-like Domain"/>
    <property type="match status" value="1"/>
</dbReference>
<comment type="subcellular location">
    <subcellularLocation>
        <location evidence="1">Cell membrane</location>
        <topology evidence="1">Multi-pass membrane protein</topology>
    </subcellularLocation>
</comment>
<feature type="transmembrane region" description="Helical" evidence="10">
    <location>
        <begin position="61"/>
        <end position="84"/>
    </location>
</feature>
<evidence type="ECO:0000256" key="3">
    <source>
        <dbReference type="ARBA" id="ARBA00022449"/>
    </source>
</evidence>
<dbReference type="InterPro" id="IPR038770">
    <property type="entry name" value="Na+/solute_symporter_sf"/>
</dbReference>
<dbReference type="Proteomes" id="UP000199340">
    <property type="component" value="Unassembled WGS sequence"/>
</dbReference>
<feature type="region of interest" description="Disordered" evidence="9">
    <location>
        <begin position="589"/>
        <end position="610"/>
    </location>
</feature>
<keyword evidence="5 10" id="KW-0812">Transmembrane</keyword>
<dbReference type="PANTHER" id="PTHR32507:SF0">
    <property type="entry name" value="NA(+)_H(+) ANTIPORTER 2-RELATED"/>
    <property type="match status" value="1"/>
</dbReference>
<feature type="transmembrane region" description="Helical" evidence="10">
    <location>
        <begin position="365"/>
        <end position="387"/>
    </location>
</feature>